<organism evidence="3 4">
    <name type="scientific">Desulfofervidus auxilii</name>
    <dbReference type="NCBI Taxonomy" id="1621989"/>
    <lineage>
        <taxon>Bacteria</taxon>
        <taxon>Pseudomonadati</taxon>
        <taxon>Thermodesulfobacteriota</taxon>
        <taxon>Candidatus Desulfofervidia</taxon>
        <taxon>Candidatus Desulfofervidales</taxon>
        <taxon>Candidatus Desulfofervidaceae</taxon>
        <taxon>Candidatus Desulfofervidus</taxon>
    </lineage>
</organism>
<keyword evidence="4" id="KW-1185">Reference proteome</keyword>
<dbReference type="InterPro" id="IPR025158">
    <property type="entry name" value="Mg_chelat-rel_C"/>
</dbReference>
<dbReference type="PANTHER" id="PTHR32039">
    <property type="entry name" value="MAGNESIUM-CHELATASE SUBUNIT CHLI"/>
    <property type="match status" value="1"/>
</dbReference>
<protein>
    <submittedName>
        <fullName evidence="3">Magnesium chelatase</fullName>
    </submittedName>
</protein>
<evidence type="ECO:0000313" key="4">
    <source>
        <dbReference type="Proteomes" id="UP000070560"/>
    </source>
</evidence>
<feature type="domain" description="Mg chelatase-related protein C-terminal" evidence="2">
    <location>
        <begin position="81"/>
        <end position="176"/>
    </location>
</feature>
<gene>
    <name evidence="3" type="ORF">HS1_000856</name>
</gene>
<dbReference type="Pfam" id="PF13335">
    <property type="entry name" value="Mg_chelatase_C"/>
    <property type="match status" value="1"/>
</dbReference>
<accession>A0A7U4THW7</accession>
<proteinExistence type="predicted"/>
<evidence type="ECO:0000313" key="3">
    <source>
        <dbReference type="EMBL" id="AMM40660.1"/>
    </source>
</evidence>
<feature type="domain" description="Magnesium chelatase ChlI-like catalytic" evidence="1">
    <location>
        <begin position="2"/>
        <end position="73"/>
    </location>
</feature>
<dbReference type="PANTHER" id="PTHR32039:SF7">
    <property type="entry name" value="COMPETENCE PROTEIN COMM"/>
    <property type="match status" value="1"/>
</dbReference>
<evidence type="ECO:0000259" key="2">
    <source>
        <dbReference type="Pfam" id="PF13335"/>
    </source>
</evidence>
<dbReference type="InterPro" id="IPR027417">
    <property type="entry name" value="P-loop_NTPase"/>
</dbReference>
<dbReference type="Pfam" id="PF01078">
    <property type="entry name" value="Mg_chelatase"/>
    <property type="match status" value="1"/>
</dbReference>
<dbReference type="InterPro" id="IPR045006">
    <property type="entry name" value="CHLI-like"/>
</dbReference>
<dbReference type="Gene3D" id="3.40.50.300">
    <property type="entry name" value="P-loop containing nucleotide triphosphate hydrolases"/>
    <property type="match status" value="1"/>
</dbReference>
<dbReference type="SUPFAM" id="SSF52540">
    <property type="entry name" value="P-loop containing nucleoside triphosphate hydrolases"/>
    <property type="match status" value="1"/>
</dbReference>
<sequence length="183" mass="20672">MITVARVGATVSYPARFMLVCAMNPCPCGFLGDSKHQCTCSYLQIQRYRAKVSGPLLDRIDLHIEVPAVNYQDLSQPLKSESSVEVRKRVEAARAIQNQRFAKRKIYCNAQMGTKLVNKFCVPDKTGKTLLETAMERLGLSARAYTRILKIARTIADLEAEEKILPQHIAEAIQYRTLDREII</sequence>
<dbReference type="KEGG" id="daw:HS1_000856"/>
<dbReference type="AlphaFoldDB" id="A0A7U4THW7"/>
<dbReference type="InterPro" id="IPR000523">
    <property type="entry name" value="Mg_chelatse_chII-like_cat_dom"/>
</dbReference>
<reference evidence="3 4" key="1">
    <citation type="submission" date="2015-10" db="EMBL/GenBank/DDBJ databases">
        <title>Candidatus Desulfofervidus auxilii, a hydrogenotrophic sulfate-reducing bacterium involved in the thermophilic anaerobic oxidation of methane.</title>
        <authorList>
            <person name="Krukenberg V."/>
            <person name="Richter M."/>
            <person name="Wegener G."/>
        </authorList>
    </citation>
    <scope>NUCLEOTIDE SEQUENCE [LARGE SCALE GENOMIC DNA]</scope>
    <source>
        <strain evidence="3 4">HS1</strain>
    </source>
</reference>
<dbReference type="GO" id="GO:0005524">
    <property type="term" value="F:ATP binding"/>
    <property type="evidence" value="ECO:0007669"/>
    <property type="project" value="InterPro"/>
</dbReference>
<dbReference type="Proteomes" id="UP000070560">
    <property type="component" value="Chromosome"/>
</dbReference>
<dbReference type="EMBL" id="CP013015">
    <property type="protein sequence ID" value="AMM40660.1"/>
    <property type="molecule type" value="Genomic_DNA"/>
</dbReference>
<name>A0A7U4THW7_DESA2</name>
<evidence type="ECO:0000259" key="1">
    <source>
        <dbReference type="Pfam" id="PF01078"/>
    </source>
</evidence>